<reference evidence="1" key="1">
    <citation type="submission" date="2023-05" db="EMBL/GenBank/DDBJ databases">
        <title>Nepenthes gracilis genome sequencing.</title>
        <authorList>
            <person name="Fukushima K."/>
        </authorList>
    </citation>
    <scope>NUCLEOTIDE SEQUENCE</scope>
    <source>
        <strain evidence="1">SING2019-196</strain>
    </source>
</reference>
<name>A0AAD3XJW5_NEPGR</name>
<keyword evidence="2" id="KW-1185">Reference proteome</keyword>
<accession>A0AAD3XJW5</accession>
<dbReference type="Proteomes" id="UP001279734">
    <property type="component" value="Unassembled WGS sequence"/>
</dbReference>
<organism evidence="1 2">
    <name type="scientific">Nepenthes gracilis</name>
    <name type="common">Slender pitcher plant</name>
    <dbReference type="NCBI Taxonomy" id="150966"/>
    <lineage>
        <taxon>Eukaryota</taxon>
        <taxon>Viridiplantae</taxon>
        <taxon>Streptophyta</taxon>
        <taxon>Embryophyta</taxon>
        <taxon>Tracheophyta</taxon>
        <taxon>Spermatophyta</taxon>
        <taxon>Magnoliopsida</taxon>
        <taxon>eudicotyledons</taxon>
        <taxon>Gunneridae</taxon>
        <taxon>Pentapetalae</taxon>
        <taxon>Caryophyllales</taxon>
        <taxon>Nepenthaceae</taxon>
        <taxon>Nepenthes</taxon>
    </lineage>
</organism>
<proteinExistence type="predicted"/>
<evidence type="ECO:0000313" key="1">
    <source>
        <dbReference type="EMBL" id="GMH07318.1"/>
    </source>
</evidence>
<gene>
    <name evidence="1" type="ORF">Nepgr_009158</name>
</gene>
<evidence type="ECO:0000313" key="2">
    <source>
        <dbReference type="Proteomes" id="UP001279734"/>
    </source>
</evidence>
<protein>
    <submittedName>
        <fullName evidence="1">Uncharacterized protein</fullName>
    </submittedName>
</protein>
<sequence>MGNGSQKSAFSTLSFSSSSLISTVPSVLQQSFSPWKEGKRLLQKACPPFPKSPKNHVEQSNLVCFRRVLSRSGRLRVTTQADMKHRARHCSQRKTFRVDAGSQSCSVSSDAMGSKVRAEEHQSPSVRWLNARPETDSDLILSLHMSFELVDCMVGEKEGGEGVKYVVA</sequence>
<dbReference type="AlphaFoldDB" id="A0AAD3XJW5"/>
<dbReference type="EMBL" id="BSYO01000007">
    <property type="protein sequence ID" value="GMH07318.1"/>
    <property type="molecule type" value="Genomic_DNA"/>
</dbReference>
<comment type="caution">
    <text evidence="1">The sequence shown here is derived from an EMBL/GenBank/DDBJ whole genome shotgun (WGS) entry which is preliminary data.</text>
</comment>